<sequence>MSAWIRLRDGQVHTSPWLRANMVKPSSALSQKSSWAASTSAKKMLGLLPPSSRVTGIRLCEAYCMISRPVVVSPVNATLAMRSLEANGLPASAPNPLTTLTTPGGNRSPISDIR</sequence>
<evidence type="ECO:0000313" key="2">
    <source>
        <dbReference type="EMBL" id="CNV83944.1"/>
    </source>
</evidence>
<name>A0A655FKX2_MYCTX</name>
<organism evidence="2 3">
    <name type="scientific">Mycobacterium tuberculosis</name>
    <dbReference type="NCBI Taxonomy" id="1773"/>
    <lineage>
        <taxon>Bacteria</taxon>
        <taxon>Bacillati</taxon>
        <taxon>Actinomycetota</taxon>
        <taxon>Actinomycetes</taxon>
        <taxon>Mycobacteriales</taxon>
        <taxon>Mycobacteriaceae</taxon>
        <taxon>Mycobacterium</taxon>
        <taxon>Mycobacterium tuberculosis complex</taxon>
    </lineage>
</organism>
<proteinExistence type="predicted"/>
<accession>A0A655FKX2</accession>
<gene>
    <name evidence="2" type="ORF">ERS007661_03162</name>
</gene>
<evidence type="ECO:0000256" key="1">
    <source>
        <dbReference type="SAM" id="MobiDB-lite"/>
    </source>
</evidence>
<feature type="compositionally biased region" description="Low complexity" evidence="1">
    <location>
        <begin position="94"/>
        <end position="106"/>
    </location>
</feature>
<reference evidence="2 3" key="1">
    <citation type="submission" date="2015-03" db="EMBL/GenBank/DDBJ databases">
        <authorList>
            <consortium name="Pathogen Informatics"/>
        </authorList>
    </citation>
    <scope>NUCLEOTIDE SEQUENCE [LARGE SCALE GENOMIC DNA]</scope>
    <source>
        <strain evidence="2 3">D00501624</strain>
    </source>
</reference>
<dbReference type="AlphaFoldDB" id="A0A655FKX2"/>
<protein>
    <submittedName>
        <fullName evidence="2">Uncharacterized protein</fullName>
    </submittedName>
</protein>
<feature type="region of interest" description="Disordered" evidence="1">
    <location>
        <begin position="88"/>
        <end position="114"/>
    </location>
</feature>
<evidence type="ECO:0000313" key="3">
    <source>
        <dbReference type="Proteomes" id="UP000039217"/>
    </source>
</evidence>
<dbReference type="Proteomes" id="UP000039217">
    <property type="component" value="Unassembled WGS sequence"/>
</dbReference>
<dbReference type="EMBL" id="CQQC01001315">
    <property type="protein sequence ID" value="CNV83944.1"/>
    <property type="molecule type" value="Genomic_DNA"/>
</dbReference>